<proteinExistence type="predicted"/>
<dbReference type="GO" id="GO:0006950">
    <property type="term" value="P:response to stress"/>
    <property type="evidence" value="ECO:0007669"/>
    <property type="project" value="UniProtKB-ARBA"/>
</dbReference>
<dbReference type="Proteomes" id="UP000553034">
    <property type="component" value="Unassembled WGS sequence"/>
</dbReference>
<evidence type="ECO:0000313" key="2">
    <source>
        <dbReference type="EMBL" id="MBB4119973.1"/>
    </source>
</evidence>
<dbReference type="InterPro" id="IPR006640">
    <property type="entry name" value="SprT-like_domain"/>
</dbReference>
<dbReference type="AlphaFoldDB" id="A0A840ETY3"/>
<evidence type="ECO:0000259" key="1">
    <source>
        <dbReference type="Pfam" id="PF10263"/>
    </source>
</evidence>
<comment type="caution">
    <text evidence="2">The sequence shown here is derived from an EMBL/GenBank/DDBJ whole genome shotgun (WGS) entry which is preliminary data.</text>
</comment>
<dbReference type="Pfam" id="PF10263">
    <property type="entry name" value="SprT-like"/>
    <property type="match status" value="1"/>
</dbReference>
<reference evidence="2 3" key="1">
    <citation type="submission" date="2020-08" db="EMBL/GenBank/DDBJ databases">
        <title>Genomic Encyclopedia of Type Strains, Phase IV (KMG-IV): sequencing the most valuable type-strain genomes for metagenomic binning, comparative biology and taxonomic classification.</title>
        <authorList>
            <person name="Goeker M."/>
        </authorList>
    </citation>
    <scope>NUCLEOTIDE SEQUENCE [LARGE SCALE GENOMIC DNA]</scope>
    <source>
        <strain evidence="2 3">DSM 29568</strain>
    </source>
</reference>
<sequence length="197" mass="22945">MKEILGKYLPENAVNPSFTLIENYGIYLKIVNERKTRHGDYREINGVAQITVNASLNKYQFLITLIHEIAHVLAYREFGRYIKPHGVEWKHTFQHLMLPFINPAIFPKALLPILAQHFKNPKASSDTDVRLAVALKEYSDSNNKNYIFELPLGSLFKVSNGRIFRKGKKRIKRYECIEVSTRKIYIFQPHAEVELVK</sequence>
<dbReference type="RefSeq" id="WP_183478306.1">
    <property type="nucleotide sequence ID" value="NZ_JACIFO010000013.1"/>
</dbReference>
<organism evidence="2 3">
    <name type="scientific">Mesonia hippocampi</name>
    <dbReference type="NCBI Taxonomy" id="1628250"/>
    <lineage>
        <taxon>Bacteria</taxon>
        <taxon>Pseudomonadati</taxon>
        <taxon>Bacteroidota</taxon>
        <taxon>Flavobacteriia</taxon>
        <taxon>Flavobacteriales</taxon>
        <taxon>Flavobacteriaceae</taxon>
        <taxon>Mesonia</taxon>
    </lineage>
</organism>
<accession>A0A840ETY3</accession>
<evidence type="ECO:0000313" key="3">
    <source>
        <dbReference type="Proteomes" id="UP000553034"/>
    </source>
</evidence>
<protein>
    <recommendedName>
        <fullName evidence="1">SprT-like domain-containing protein</fullName>
    </recommendedName>
</protein>
<name>A0A840ETY3_9FLAO</name>
<feature type="domain" description="SprT-like" evidence="1">
    <location>
        <begin position="35"/>
        <end position="95"/>
    </location>
</feature>
<dbReference type="EMBL" id="JACIFO010000013">
    <property type="protein sequence ID" value="MBB4119973.1"/>
    <property type="molecule type" value="Genomic_DNA"/>
</dbReference>
<keyword evidence="3" id="KW-1185">Reference proteome</keyword>
<gene>
    <name evidence="2" type="ORF">GGR32_002285</name>
</gene>